<dbReference type="NCBIfam" id="TIGR02047">
    <property type="entry name" value="CadR-PbrR"/>
    <property type="match status" value="1"/>
</dbReference>
<evidence type="ECO:0000313" key="4">
    <source>
        <dbReference type="EMBL" id="AKJ31901.1"/>
    </source>
</evidence>
<dbReference type="GO" id="GO:0003677">
    <property type="term" value="F:DNA binding"/>
    <property type="evidence" value="ECO:0007669"/>
    <property type="project" value="UniProtKB-KW"/>
</dbReference>
<keyword evidence="1" id="KW-0238">DNA-binding</keyword>
<dbReference type="PANTHER" id="PTHR30204">
    <property type="entry name" value="REDOX-CYCLING DRUG-SENSING TRANSCRIPTIONAL ACTIVATOR SOXR"/>
    <property type="match status" value="1"/>
</dbReference>
<sequence>MLGRPGSESDSMKIGELAKATGTAIETIRFYEREGVLPETARTAGNYRIYDQSHVERLGFIRHCRSLDMTLDEIRVLLRFKDAPDENCGRVNQLLDEHIGHVAHRIAELRSLEKQLKALRRQCQEVHAAQDCGILNQLTEAAKEPVRVARRGGHVHGSHR</sequence>
<dbReference type="Gene3D" id="1.10.1660.10">
    <property type="match status" value="1"/>
</dbReference>
<name>A0A0G3BX11_9BURK</name>
<evidence type="ECO:0000256" key="2">
    <source>
        <dbReference type="SAM" id="Coils"/>
    </source>
</evidence>
<evidence type="ECO:0000256" key="1">
    <source>
        <dbReference type="ARBA" id="ARBA00023125"/>
    </source>
</evidence>
<dbReference type="Pfam" id="PF13411">
    <property type="entry name" value="MerR_1"/>
    <property type="match status" value="1"/>
</dbReference>
<feature type="domain" description="HTH merR-type" evidence="3">
    <location>
        <begin position="11"/>
        <end position="80"/>
    </location>
</feature>
<dbReference type="AlphaFoldDB" id="A0A0G3BX11"/>
<dbReference type="PRINTS" id="PR00040">
    <property type="entry name" value="HTHMERR"/>
</dbReference>
<protein>
    <submittedName>
        <fullName evidence="4">Transcriptional regulator, MerR family</fullName>
    </submittedName>
</protein>
<evidence type="ECO:0000313" key="5">
    <source>
        <dbReference type="Proteomes" id="UP000035352"/>
    </source>
</evidence>
<dbReference type="Proteomes" id="UP000035352">
    <property type="component" value="Chromosome"/>
</dbReference>
<dbReference type="PROSITE" id="PS50937">
    <property type="entry name" value="HTH_MERR_2"/>
    <property type="match status" value="1"/>
</dbReference>
<dbReference type="GO" id="GO:0046872">
    <property type="term" value="F:metal ion binding"/>
    <property type="evidence" value="ECO:0007669"/>
    <property type="project" value="InterPro"/>
</dbReference>
<dbReference type="SUPFAM" id="SSF46955">
    <property type="entry name" value="Putative DNA-binding domain"/>
    <property type="match status" value="1"/>
</dbReference>
<organism evidence="4 5">
    <name type="scientific">Caldimonas brevitalea</name>
    <dbReference type="NCBI Taxonomy" id="413882"/>
    <lineage>
        <taxon>Bacteria</taxon>
        <taxon>Pseudomonadati</taxon>
        <taxon>Pseudomonadota</taxon>
        <taxon>Betaproteobacteria</taxon>
        <taxon>Burkholderiales</taxon>
        <taxon>Sphaerotilaceae</taxon>
        <taxon>Caldimonas</taxon>
    </lineage>
</organism>
<reference evidence="4 5" key="1">
    <citation type="submission" date="2015-05" db="EMBL/GenBank/DDBJ databases">
        <authorList>
            <person name="Tang B."/>
            <person name="Yu Y."/>
        </authorList>
    </citation>
    <scope>NUCLEOTIDE SEQUENCE [LARGE SCALE GENOMIC DNA]</scope>
    <source>
        <strain evidence="4 5">DSM 7029</strain>
    </source>
</reference>
<dbReference type="KEGG" id="pbh:AAW51_5210"/>
<dbReference type="GO" id="GO:0045893">
    <property type="term" value="P:positive regulation of DNA-templated transcription"/>
    <property type="evidence" value="ECO:0007669"/>
    <property type="project" value="InterPro"/>
</dbReference>
<evidence type="ECO:0000259" key="3">
    <source>
        <dbReference type="PROSITE" id="PS50937"/>
    </source>
</evidence>
<keyword evidence="5" id="KW-1185">Reference proteome</keyword>
<keyword evidence="2" id="KW-0175">Coiled coil</keyword>
<dbReference type="CDD" id="cd04784">
    <property type="entry name" value="HTH_CadR-PbrR"/>
    <property type="match status" value="1"/>
</dbReference>
<dbReference type="PANTHER" id="PTHR30204:SF92">
    <property type="entry name" value="HTH-TYPE TRANSCRIPTIONAL REGULATOR ZNTR"/>
    <property type="match status" value="1"/>
</dbReference>
<proteinExistence type="predicted"/>
<gene>
    <name evidence="4" type="ORF">AAW51_5210</name>
</gene>
<dbReference type="InterPro" id="IPR000551">
    <property type="entry name" value="MerR-type_HTH_dom"/>
</dbReference>
<dbReference type="InterPro" id="IPR011791">
    <property type="entry name" value="CadR-PbrR"/>
</dbReference>
<dbReference type="InterPro" id="IPR047057">
    <property type="entry name" value="MerR_fam"/>
</dbReference>
<dbReference type="PATRIC" id="fig|413882.6.peg.5439"/>
<dbReference type="STRING" id="413882.AAW51_5210"/>
<feature type="coiled-coil region" evidence="2">
    <location>
        <begin position="102"/>
        <end position="129"/>
    </location>
</feature>
<dbReference type="GO" id="GO:0003700">
    <property type="term" value="F:DNA-binding transcription factor activity"/>
    <property type="evidence" value="ECO:0007669"/>
    <property type="project" value="InterPro"/>
</dbReference>
<dbReference type="EMBL" id="CP011371">
    <property type="protein sequence ID" value="AKJ31901.1"/>
    <property type="molecule type" value="Genomic_DNA"/>
</dbReference>
<dbReference type="SMART" id="SM00422">
    <property type="entry name" value="HTH_MERR"/>
    <property type="match status" value="1"/>
</dbReference>
<accession>A0A0G3BX11</accession>
<dbReference type="InterPro" id="IPR009061">
    <property type="entry name" value="DNA-bd_dom_put_sf"/>
</dbReference>